<feature type="compositionally biased region" description="Basic and acidic residues" evidence="1">
    <location>
        <begin position="205"/>
        <end position="214"/>
    </location>
</feature>
<evidence type="ECO:0000313" key="4">
    <source>
        <dbReference type="WBParaSite" id="HPLM_0001903601-mRNA-1"/>
    </source>
</evidence>
<feature type="compositionally biased region" description="Basic residues" evidence="1">
    <location>
        <begin position="190"/>
        <end position="199"/>
    </location>
</feature>
<dbReference type="EMBL" id="UZAF01020997">
    <property type="protein sequence ID" value="VDO74602.1"/>
    <property type="molecule type" value="Genomic_DNA"/>
</dbReference>
<dbReference type="WBParaSite" id="HPLM_0001903601-mRNA-1">
    <property type="protein sequence ID" value="HPLM_0001903601-mRNA-1"/>
    <property type="gene ID" value="HPLM_0001903601"/>
</dbReference>
<feature type="compositionally biased region" description="Basic and acidic residues" evidence="1">
    <location>
        <begin position="134"/>
        <end position="144"/>
    </location>
</feature>
<proteinExistence type="predicted"/>
<feature type="region of interest" description="Disordered" evidence="1">
    <location>
        <begin position="35"/>
        <end position="308"/>
    </location>
</feature>
<dbReference type="Proteomes" id="UP000268014">
    <property type="component" value="Unassembled WGS sequence"/>
</dbReference>
<name>A0A0N4X3U4_HAEPC</name>
<feature type="compositionally biased region" description="Acidic residues" evidence="1">
    <location>
        <begin position="276"/>
        <end position="286"/>
    </location>
</feature>
<evidence type="ECO:0000313" key="2">
    <source>
        <dbReference type="EMBL" id="VDO74602.1"/>
    </source>
</evidence>
<reference evidence="4" key="1">
    <citation type="submission" date="2017-02" db="UniProtKB">
        <authorList>
            <consortium name="WormBaseParasite"/>
        </authorList>
    </citation>
    <scope>IDENTIFICATION</scope>
</reference>
<evidence type="ECO:0000256" key="1">
    <source>
        <dbReference type="SAM" id="MobiDB-lite"/>
    </source>
</evidence>
<protein>
    <submittedName>
        <fullName evidence="2 4">Uncharacterized protein</fullName>
    </submittedName>
</protein>
<gene>
    <name evidence="2" type="ORF">HPLM_LOCUS19028</name>
</gene>
<dbReference type="AlphaFoldDB" id="A0A0N4X3U4"/>
<reference evidence="2 3" key="2">
    <citation type="submission" date="2018-11" db="EMBL/GenBank/DDBJ databases">
        <authorList>
            <consortium name="Pathogen Informatics"/>
        </authorList>
    </citation>
    <scope>NUCLEOTIDE SEQUENCE [LARGE SCALE GENOMIC DNA]</scope>
    <source>
        <strain evidence="2 3">MHpl1</strain>
    </source>
</reference>
<sequence>MHPVVLNTMIVDCFVQYSIDPNLLSDMVTTRRRSLAVQVSPNPSRETGVKKAPIKKATKKKDGISQSSSPTADPDHEREPGELTQDSAADVSEKRILRRRSSTAIKAPAQKKKQRLESETPVASGKKRVQPLRTSDDETFKEETGSNAVGESIETAHPVTTERASSNKENEVEDVDFVNNDRKVETANRRAPRKKKVKSKAASGSDEKEQDLKPKSSTGRDVSKTATKRKRSEKAQLDAAMSDGEGGFSAADVDSDDSDFSPSHRSRHSKKRSSEESGDGSEDSPETELASSSNPDLKEPRQESYEPIVRPEIFALLSVRNEIAALPKDLSP</sequence>
<evidence type="ECO:0000313" key="3">
    <source>
        <dbReference type="Proteomes" id="UP000268014"/>
    </source>
</evidence>
<organism evidence="4">
    <name type="scientific">Haemonchus placei</name>
    <name type="common">Barber's pole worm</name>
    <dbReference type="NCBI Taxonomy" id="6290"/>
    <lineage>
        <taxon>Eukaryota</taxon>
        <taxon>Metazoa</taxon>
        <taxon>Ecdysozoa</taxon>
        <taxon>Nematoda</taxon>
        <taxon>Chromadorea</taxon>
        <taxon>Rhabditida</taxon>
        <taxon>Rhabditina</taxon>
        <taxon>Rhabditomorpha</taxon>
        <taxon>Strongyloidea</taxon>
        <taxon>Trichostrongylidae</taxon>
        <taxon>Haemonchus</taxon>
    </lineage>
</organism>
<accession>A0A0N4X3U4</accession>
<keyword evidence="3" id="KW-1185">Reference proteome</keyword>
<feature type="compositionally biased region" description="Basic and acidic residues" evidence="1">
    <location>
        <begin position="179"/>
        <end position="188"/>
    </location>
</feature>